<dbReference type="OrthoDB" id="2418900at2759"/>
<dbReference type="EMBL" id="KN837488">
    <property type="protein sequence ID" value="KIJ24451.1"/>
    <property type="molecule type" value="Genomic_DNA"/>
</dbReference>
<evidence type="ECO:0000313" key="2">
    <source>
        <dbReference type="Proteomes" id="UP000054279"/>
    </source>
</evidence>
<evidence type="ECO:0000313" key="1">
    <source>
        <dbReference type="EMBL" id="KIJ24451.1"/>
    </source>
</evidence>
<reference evidence="1 2" key="1">
    <citation type="submission" date="2014-06" db="EMBL/GenBank/DDBJ databases">
        <title>Evolutionary Origins and Diversification of the Mycorrhizal Mutualists.</title>
        <authorList>
            <consortium name="DOE Joint Genome Institute"/>
            <consortium name="Mycorrhizal Genomics Consortium"/>
            <person name="Kohler A."/>
            <person name="Kuo A."/>
            <person name="Nagy L.G."/>
            <person name="Floudas D."/>
            <person name="Copeland A."/>
            <person name="Barry K.W."/>
            <person name="Cichocki N."/>
            <person name="Veneault-Fourrey C."/>
            <person name="LaButti K."/>
            <person name="Lindquist E.A."/>
            <person name="Lipzen A."/>
            <person name="Lundell T."/>
            <person name="Morin E."/>
            <person name="Murat C."/>
            <person name="Riley R."/>
            <person name="Ohm R."/>
            <person name="Sun H."/>
            <person name="Tunlid A."/>
            <person name="Henrissat B."/>
            <person name="Grigoriev I.V."/>
            <person name="Hibbett D.S."/>
            <person name="Martin F."/>
        </authorList>
    </citation>
    <scope>NUCLEOTIDE SEQUENCE [LARGE SCALE GENOMIC DNA]</scope>
    <source>
        <strain evidence="1 2">SS14</strain>
    </source>
</reference>
<protein>
    <submittedName>
        <fullName evidence="1">Uncharacterized protein</fullName>
    </submittedName>
</protein>
<dbReference type="Pfam" id="PF18759">
    <property type="entry name" value="Plavaka"/>
    <property type="match status" value="2"/>
</dbReference>
<dbReference type="Proteomes" id="UP000054279">
    <property type="component" value="Unassembled WGS sequence"/>
</dbReference>
<name>A0A0C9UGA0_SPHS4</name>
<keyword evidence="2" id="KW-1185">Reference proteome</keyword>
<dbReference type="InterPro" id="IPR041078">
    <property type="entry name" value="Plavaka"/>
</dbReference>
<gene>
    <name evidence="1" type="ORF">M422DRAFT_194665</name>
</gene>
<organism evidence="1 2">
    <name type="scientific">Sphaerobolus stellatus (strain SS14)</name>
    <dbReference type="NCBI Taxonomy" id="990650"/>
    <lineage>
        <taxon>Eukaryota</taxon>
        <taxon>Fungi</taxon>
        <taxon>Dikarya</taxon>
        <taxon>Basidiomycota</taxon>
        <taxon>Agaricomycotina</taxon>
        <taxon>Agaricomycetes</taxon>
        <taxon>Phallomycetidae</taxon>
        <taxon>Geastrales</taxon>
        <taxon>Sphaerobolaceae</taxon>
        <taxon>Sphaerobolus</taxon>
    </lineage>
</organism>
<dbReference type="AlphaFoldDB" id="A0A0C9UGA0"/>
<proteinExistence type="predicted"/>
<feature type="non-terminal residue" evidence="1">
    <location>
        <position position="1"/>
    </location>
</feature>
<accession>A0A0C9UGA0</accession>
<dbReference type="HOGENOM" id="CLU_006344_8_0_1"/>
<sequence length="187" mass="21089">RLFHFALNKLLSPLKEAGVQGIEMTCADGYVRRIHPILSAYIADFPEQCLVACCKESRCPRCKVTHDKRGSPHASELLRDDVYAPFWADLPYTDIFTCITPDLLHQLHKGVFKDHVVKWCTKSAEPEEFDARLKALTTHAGLRHFKNGITTLKQWTGTEAKHLEKVFLGALARAVITVGISYCSHND</sequence>